<evidence type="ECO:0000256" key="6">
    <source>
        <dbReference type="SAM" id="MobiDB-lite"/>
    </source>
</evidence>
<evidence type="ECO:0000256" key="3">
    <source>
        <dbReference type="ARBA" id="ARBA00014125"/>
    </source>
</evidence>
<dbReference type="PANTHER" id="PTHR46180">
    <property type="entry name" value="VINCULIN"/>
    <property type="match status" value="1"/>
</dbReference>
<dbReference type="SUPFAM" id="SSF47220">
    <property type="entry name" value="alpha-catenin/vinculin-like"/>
    <property type="match status" value="1"/>
</dbReference>
<dbReference type="GO" id="GO:0007155">
    <property type="term" value="P:cell adhesion"/>
    <property type="evidence" value="ECO:0007669"/>
    <property type="project" value="InterPro"/>
</dbReference>
<organism evidence="7 8">
    <name type="scientific">Diabrotica balteata</name>
    <name type="common">Banded cucumber beetle</name>
    <dbReference type="NCBI Taxonomy" id="107213"/>
    <lineage>
        <taxon>Eukaryota</taxon>
        <taxon>Metazoa</taxon>
        <taxon>Ecdysozoa</taxon>
        <taxon>Arthropoda</taxon>
        <taxon>Hexapoda</taxon>
        <taxon>Insecta</taxon>
        <taxon>Pterygota</taxon>
        <taxon>Neoptera</taxon>
        <taxon>Endopterygota</taxon>
        <taxon>Coleoptera</taxon>
        <taxon>Polyphaga</taxon>
        <taxon>Cucujiformia</taxon>
        <taxon>Chrysomeloidea</taxon>
        <taxon>Chrysomelidae</taxon>
        <taxon>Galerucinae</taxon>
        <taxon>Diabroticina</taxon>
        <taxon>Diabroticites</taxon>
        <taxon>Diabrotica</taxon>
    </lineage>
</organism>
<dbReference type="Pfam" id="PF01044">
    <property type="entry name" value="Vinculin"/>
    <property type="match status" value="1"/>
</dbReference>
<feature type="region of interest" description="Disordered" evidence="6">
    <location>
        <begin position="238"/>
        <end position="277"/>
    </location>
</feature>
<evidence type="ECO:0000256" key="4">
    <source>
        <dbReference type="ARBA" id="ARBA00022490"/>
    </source>
</evidence>
<proteinExistence type="inferred from homology"/>
<sequence length="304" mass="34032">MSFIKLSAKCVAQTRNITLLTSSNGLKIAIRSYLKTPVSLIEEFMQRPIIKQINIPIHNIDIRGEDQMKKHTFLCEEAIKNRQPQKMVDNTSAIARLANRVLLVAKQESDNSEDQTFISNLNRASDLLQNAVPPMVQDAKLVAVNPNDSFASSRWRDSNKTLLNAVGEVRQAVQINPDLPPLPDINSLNLVSTNRAGPSDNSRTKPVNLADPYYANKLQALLHSDDQDLYLSDRETNEETADVIDDSDEDPDYVIQQSESSSGEESNSDPELLKLDESCERIERKKVSFSDGGRISEKHKDLNT</sequence>
<dbReference type="Gene3D" id="1.20.120.230">
    <property type="entry name" value="Alpha-catenin/vinculin-like"/>
    <property type="match status" value="1"/>
</dbReference>
<comment type="similarity">
    <text evidence="2">Belongs to the vinculin/alpha-catenin family.</text>
</comment>
<dbReference type="OrthoDB" id="29742at2759"/>
<dbReference type="InterPro" id="IPR006077">
    <property type="entry name" value="Vinculin/catenin"/>
</dbReference>
<gene>
    <name evidence="7" type="ORF">DIABBA_LOCUS6667</name>
</gene>
<feature type="compositionally biased region" description="Polar residues" evidence="6">
    <location>
        <begin position="186"/>
        <end position="205"/>
    </location>
</feature>
<evidence type="ECO:0000256" key="2">
    <source>
        <dbReference type="ARBA" id="ARBA00008376"/>
    </source>
</evidence>
<feature type="region of interest" description="Disordered" evidence="6">
    <location>
        <begin position="177"/>
        <end position="208"/>
    </location>
</feature>
<keyword evidence="8" id="KW-1185">Reference proteome</keyword>
<protein>
    <recommendedName>
        <fullName evidence="3">Vinculin</fullName>
    </recommendedName>
</protein>
<accession>A0A9N9T0I3</accession>
<evidence type="ECO:0000256" key="1">
    <source>
        <dbReference type="ARBA" id="ARBA00004496"/>
    </source>
</evidence>
<dbReference type="InterPro" id="IPR017997">
    <property type="entry name" value="Vinculin"/>
</dbReference>
<keyword evidence="5" id="KW-0009">Actin-binding</keyword>
<comment type="subcellular location">
    <subcellularLocation>
        <location evidence="1">Cytoplasm</location>
    </subcellularLocation>
</comment>
<dbReference type="GO" id="GO:0051015">
    <property type="term" value="F:actin filament binding"/>
    <property type="evidence" value="ECO:0007669"/>
    <property type="project" value="InterPro"/>
</dbReference>
<evidence type="ECO:0000256" key="5">
    <source>
        <dbReference type="ARBA" id="ARBA00023203"/>
    </source>
</evidence>
<feature type="compositionally biased region" description="Acidic residues" evidence="6">
    <location>
        <begin position="238"/>
        <end position="252"/>
    </location>
</feature>
<dbReference type="AlphaFoldDB" id="A0A9N9T0I3"/>
<dbReference type="Proteomes" id="UP001153709">
    <property type="component" value="Chromosome 4"/>
</dbReference>
<name>A0A9N9T0I3_DIABA</name>
<dbReference type="GO" id="GO:0071944">
    <property type="term" value="C:cell periphery"/>
    <property type="evidence" value="ECO:0007669"/>
    <property type="project" value="UniProtKB-ARBA"/>
</dbReference>
<dbReference type="EMBL" id="OU898279">
    <property type="protein sequence ID" value="CAG9833256.1"/>
    <property type="molecule type" value="Genomic_DNA"/>
</dbReference>
<dbReference type="InterPro" id="IPR036723">
    <property type="entry name" value="Alpha-catenin/vinculin-like_sf"/>
</dbReference>
<dbReference type="GO" id="GO:0005737">
    <property type="term" value="C:cytoplasm"/>
    <property type="evidence" value="ECO:0007669"/>
    <property type="project" value="UniProtKB-SubCell"/>
</dbReference>
<evidence type="ECO:0000313" key="7">
    <source>
        <dbReference type="EMBL" id="CAG9833256.1"/>
    </source>
</evidence>
<keyword evidence="4" id="KW-0963">Cytoplasm</keyword>
<evidence type="ECO:0000313" key="8">
    <source>
        <dbReference type="Proteomes" id="UP001153709"/>
    </source>
</evidence>
<reference evidence="7" key="1">
    <citation type="submission" date="2022-01" db="EMBL/GenBank/DDBJ databases">
        <authorList>
            <person name="King R."/>
        </authorList>
    </citation>
    <scope>NUCLEOTIDE SEQUENCE</scope>
</reference>